<evidence type="ECO:0000256" key="4">
    <source>
        <dbReference type="ARBA" id="ARBA00022723"/>
    </source>
</evidence>
<dbReference type="SFLD" id="SFLDS00029">
    <property type="entry name" value="Radical_SAM"/>
    <property type="match status" value="1"/>
</dbReference>
<evidence type="ECO:0000256" key="7">
    <source>
        <dbReference type="ARBA" id="ARBA00023014"/>
    </source>
</evidence>
<dbReference type="PROSITE" id="PS51918">
    <property type="entry name" value="RADICAL_SAM"/>
    <property type="match status" value="1"/>
</dbReference>
<organism evidence="9 10">
    <name type="scientific">Candidatus Nitrobium versatile</name>
    <dbReference type="NCBI Taxonomy" id="2884831"/>
    <lineage>
        <taxon>Bacteria</taxon>
        <taxon>Pseudomonadati</taxon>
        <taxon>Nitrospirota</taxon>
        <taxon>Nitrospiria</taxon>
        <taxon>Nitrospirales</taxon>
        <taxon>Nitrospiraceae</taxon>
        <taxon>Candidatus Nitrobium</taxon>
    </lineage>
</organism>
<evidence type="ECO:0000313" key="9">
    <source>
        <dbReference type="EMBL" id="MBZ0156313.1"/>
    </source>
</evidence>
<reference evidence="9" key="1">
    <citation type="journal article" date="2021" name="bioRxiv">
        <title>Unraveling nitrogen, sulfur and carbon metabolic pathways and microbial community transcriptional responses to substrate deprivation and toxicity stresses in a bioreactor mimicking anoxic brackish coastal sediment conditions.</title>
        <authorList>
            <person name="Martins P.D."/>
            <person name="Echeveste M.J."/>
            <person name="Arshad A."/>
            <person name="Kurth J."/>
            <person name="Ouboter H."/>
            <person name="Jetten M.S.M."/>
            <person name="Welte C.U."/>
        </authorList>
    </citation>
    <scope>NUCLEOTIDE SEQUENCE</scope>
    <source>
        <strain evidence="9">MAG_39</strain>
    </source>
</reference>
<comment type="cofactor">
    <cofactor evidence="1">
        <name>[4Fe-4S] cluster</name>
        <dbReference type="ChEBI" id="CHEBI:49883"/>
    </cofactor>
</comment>
<evidence type="ECO:0000256" key="6">
    <source>
        <dbReference type="ARBA" id="ARBA00023004"/>
    </source>
</evidence>
<evidence type="ECO:0000256" key="1">
    <source>
        <dbReference type="ARBA" id="ARBA00001966"/>
    </source>
</evidence>
<dbReference type="Pfam" id="PF13186">
    <property type="entry name" value="SPASM"/>
    <property type="match status" value="1"/>
</dbReference>
<keyword evidence="6" id="KW-0408">Iron</keyword>
<evidence type="ECO:0000256" key="3">
    <source>
        <dbReference type="ARBA" id="ARBA00022691"/>
    </source>
</evidence>
<keyword evidence="2" id="KW-0004">4Fe-4S</keyword>
<evidence type="ECO:0000259" key="8">
    <source>
        <dbReference type="PROSITE" id="PS51918"/>
    </source>
</evidence>
<evidence type="ECO:0000313" key="10">
    <source>
        <dbReference type="Proteomes" id="UP000705867"/>
    </source>
</evidence>
<evidence type="ECO:0000256" key="2">
    <source>
        <dbReference type="ARBA" id="ARBA00022485"/>
    </source>
</evidence>
<dbReference type="InterPro" id="IPR023885">
    <property type="entry name" value="4Fe4S-binding_SPASM_dom"/>
</dbReference>
<dbReference type="Proteomes" id="UP000705867">
    <property type="component" value="Unassembled WGS sequence"/>
</dbReference>
<dbReference type="Gene3D" id="3.20.20.70">
    <property type="entry name" value="Aldolase class I"/>
    <property type="match status" value="1"/>
</dbReference>
<keyword evidence="7" id="KW-0411">Iron-sulfur</keyword>
<dbReference type="InterPro" id="IPR034391">
    <property type="entry name" value="AdoMet-like_SPASM_containing"/>
</dbReference>
<dbReference type="PANTHER" id="PTHR11228">
    <property type="entry name" value="RADICAL SAM DOMAIN PROTEIN"/>
    <property type="match status" value="1"/>
</dbReference>
<keyword evidence="4" id="KW-0479">Metal-binding</keyword>
<dbReference type="SFLD" id="SFLDG01067">
    <property type="entry name" value="SPASM/twitch_domain_containing"/>
    <property type="match status" value="1"/>
</dbReference>
<dbReference type="CDD" id="cd21109">
    <property type="entry name" value="SPASM"/>
    <property type="match status" value="1"/>
</dbReference>
<keyword evidence="5" id="KW-0560">Oxidoreductase</keyword>
<evidence type="ECO:0000256" key="5">
    <source>
        <dbReference type="ARBA" id="ARBA00023002"/>
    </source>
</evidence>
<name>A0A953J4S1_9BACT</name>
<sequence>MSGKSYREIGRFQRKVNAAREIYRRGFDYTYSLYRFKWNMAAKYGTRFAFPLHLDIEVTDACNLRCIMCVHSYKKELKTGFIDISFARDLIDQGAGNGLYSLKFNWRGEPLLHKGLEDLVAYAKLKGIIDVQFNTNGMLLTEERIERLIDAGLDRIIFSLDGATKQTYERIRVGGNFDRVVENIGKVYEKKRERDSVRPFVRVQMVRMKDNKDEVDLFMRTWKPFVDDIRISDVTDRGQGDQLAVGDQVAVGRKRCPQPWQRLVISREGDALMCCGDWFKEQKVGDARTQTIREIWLGPQMREIRRIQREGKLNGISPCKDCFVKESYVWEKRRNGDRKEK</sequence>
<protein>
    <submittedName>
        <fullName evidence="9">Radical SAM protein</fullName>
    </submittedName>
</protein>
<dbReference type="PANTHER" id="PTHR11228:SF7">
    <property type="entry name" value="PQQA PEPTIDE CYCLASE"/>
    <property type="match status" value="1"/>
</dbReference>
<dbReference type="SFLD" id="SFLDG01387">
    <property type="entry name" value="BtrN-like_SPASM_domain_contain"/>
    <property type="match status" value="1"/>
</dbReference>
<dbReference type="SUPFAM" id="SSF102114">
    <property type="entry name" value="Radical SAM enzymes"/>
    <property type="match status" value="1"/>
</dbReference>
<dbReference type="Pfam" id="PF04055">
    <property type="entry name" value="Radical_SAM"/>
    <property type="match status" value="1"/>
</dbReference>
<dbReference type="EMBL" id="JAIOIV010000073">
    <property type="protein sequence ID" value="MBZ0156313.1"/>
    <property type="molecule type" value="Genomic_DNA"/>
</dbReference>
<reference evidence="9" key="2">
    <citation type="submission" date="2021-08" db="EMBL/GenBank/DDBJ databases">
        <authorList>
            <person name="Dalcin Martins P."/>
        </authorList>
    </citation>
    <scope>NUCLEOTIDE SEQUENCE</scope>
    <source>
        <strain evidence="9">MAG_39</strain>
    </source>
</reference>
<dbReference type="InterPro" id="IPR050377">
    <property type="entry name" value="Radical_SAM_PqqE_MftC-like"/>
</dbReference>
<dbReference type="InterPro" id="IPR013785">
    <property type="entry name" value="Aldolase_TIM"/>
</dbReference>
<feature type="domain" description="Radical SAM core" evidence="8">
    <location>
        <begin position="48"/>
        <end position="268"/>
    </location>
</feature>
<proteinExistence type="predicted"/>
<keyword evidence="3" id="KW-0949">S-adenosyl-L-methionine</keyword>
<dbReference type="InterPro" id="IPR000385">
    <property type="entry name" value="MoaA_NifB_PqqE_Fe-S-bd_CS"/>
</dbReference>
<dbReference type="InterPro" id="IPR058240">
    <property type="entry name" value="rSAM_sf"/>
</dbReference>
<dbReference type="GO" id="GO:0046872">
    <property type="term" value="F:metal ion binding"/>
    <property type="evidence" value="ECO:0007669"/>
    <property type="project" value="UniProtKB-KW"/>
</dbReference>
<dbReference type="GO" id="GO:0051539">
    <property type="term" value="F:4 iron, 4 sulfur cluster binding"/>
    <property type="evidence" value="ECO:0007669"/>
    <property type="project" value="UniProtKB-KW"/>
</dbReference>
<gene>
    <name evidence="9" type="ORF">K8I29_08915</name>
</gene>
<dbReference type="InterPro" id="IPR007197">
    <property type="entry name" value="rSAM"/>
</dbReference>
<dbReference type="AlphaFoldDB" id="A0A953J4S1"/>
<accession>A0A953J4S1</accession>
<comment type="caution">
    <text evidence="9">The sequence shown here is derived from an EMBL/GenBank/DDBJ whole genome shotgun (WGS) entry which is preliminary data.</text>
</comment>
<dbReference type="PROSITE" id="PS01305">
    <property type="entry name" value="MOAA_NIFB_PQQE"/>
    <property type="match status" value="1"/>
</dbReference>
<dbReference type="CDD" id="cd01335">
    <property type="entry name" value="Radical_SAM"/>
    <property type="match status" value="1"/>
</dbReference>
<dbReference type="GO" id="GO:0016491">
    <property type="term" value="F:oxidoreductase activity"/>
    <property type="evidence" value="ECO:0007669"/>
    <property type="project" value="UniProtKB-KW"/>
</dbReference>